<evidence type="ECO:0000313" key="3">
    <source>
        <dbReference type="EMBL" id="KAK3588641.1"/>
    </source>
</evidence>
<keyword evidence="4" id="KW-1185">Reference proteome</keyword>
<reference evidence="3" key="3">
    <citation type="submission" date="2023-05" db="EMBL/GenBank/DDBJ databases">
        <authorList>
            <person name="Smith C.H."/>
        </authorList>
    </citation>
    <scope>NUCLEOTIDE SEQUENCE</scope>
    <source>
        <strain evidence="3">CHS0354</strain>
        <tissue evidence="3">Mantle</tissue>
    </source>
</reference>
<proteinExistence type="predicted"/>
<comment type="cofactor">
    <cofactor evidence="1">
        <name>Fe cation</name>
        <dbReference type="ChEBI" id="CHEBI:24875"/>
    </cofactor>
</comment>
<dbReference type="PANTHER" id="PTHR20883">
    <property type="entry name" value="PHYTANOYL-COA DIOXYGENASE DOMAIN CONTAINING 1"/>
    <property type="match status" value="1"/>
</dbReference>
<dbReference type="Gene3D" id="2.60.120.620">
    <property type="entry name" value="q2cbj1_9rhob like domain"/>
    <property type="match status" value="1"/>
</dbReference>
<dbReference type="InterPro" id="IPR008775">
    <property type="entry name" value="Phytyl_CoA_dOase-like"/>
</dbReference>
<protein>
    <submittedName>
        <fullName evidence="3">Uncharacterized protein</fullName>
    </submittedName>
</protein>
<accession>A0AAE0SB01</accession>
<evidence type="ECO:0000313" key="4">
    <source>
        <dbReference type="Proteomes" id="UP001195483"/>
    </source>
</evidence>
<dbReference type="SUPFAM" id="SSF51197">
    <property type="entry name" value="Clavaminate synthase-like"/>
    <property type="match status" value="1"/>
</dbReference>
<reference evidence="3" key="2">
    <citation type="journal article" date="2021" name="Genome Biol. Evol.">
        <title>Developing a high-quality reference genome for a parasitic bivalve with doubly uniparental inheritance (Bivalvia: Unionida).</title>
        <authorList>
            <person name="Smith C.H."/>
        </authorList>
    </citation>
    <scope>NUCLEOTIDE SEQUENCE</scope>
    <source>
        <strain evidence="3">CHS0354</strain>
        <tissue evidence="3">Mantle</tissue>
    </source>
</reference>
<organism evidence="3 4">
    <name type="scientific">Potamilus streckersoni</name>
    <dbReference type="NCBI Taxonomy" id="2493646"/>
    <lineage>
        <taxon>Eukaryota</taxon>
        <taxon>Metazoa</taxon>
        <taxon>Spiralia</taxon>
        <taxon>Lophotrochozoa</taxon>
        <taxon>Mollusca</taxon>
        <taxon>Bivalvia</taxon>
        <taxon>Autobranchia</taxon>
        <taxon>Heteroconchia</taxon>
        <taxon>Palaeoheterodonta</taxon>
        <taxon>Unionida</taxon>
        <taxon>Unionoidea</taxon>
        <taxon>Unionidae</taxon>
        <taxon>Ambleminae</taxon>
        <taxon>Lampsilini</taxon>
        <taxon>Potamilus</taxon>
    </lineage>
</organism>
<dbReference type="AlphaFoldDB" id="A0AAE0SB01"/>
<dbReference type="Proteomes" id="UP001195483">
    <property type="component" value="Unassembled WGS sequence"/>
</dbReference>
<dbReference type="PANTHER" id="PTHR20883:SF14">
    <property type="entry name" value="PHYTANOYL-COA DIOXYGENASE"/>
    <property type="match status" value="1"/>
</dbReference>
<evidence type="ECO:0000256" key="1">
    <source>
        <dbReference type="ARBA" id="ARBA00001962"/>
    </source>
</evidence>
<sequence>MSFPQEKSELKAEVVSHKNPFTTIPPQPAEKKPGQLPPDKVRQFFDEGYTVVEEFFTTAELQHCRDAIAEMVDSLAQKLYDAGKIKYLYEEYGLFQRLGKLEEEFHGANIILFKCQKMPKAFQDIWCNERVLNLIEQLIGPDIAGHPVWNLRTKTPRSAAVDIPWHQDSAYFSEDSYDHLIPTMWLPFLDAVPENGCMQVAKNGHKSGNVAVHTCCKGNTWYVMLEEEEMQKTLGIDPKKDILTVPIKYGGFLLFNNLTPHKSLQNNSNDVRWSIDLRWQSPHEKWGFYDIADGIIFRSSKDPYIKPDWDKFLSVDRKEIWQKRHNKQVQVEDPFDTTITGPWIGRWEIVNQNIHTEAFIKIIDTVST</sequence>
<feature type="region of interest" description="Disordered" evidence="2">
    <location>
        <begin position="1"/>
        <end position="37"/>
    </location>
</feature>
<dbReference type="EMBL" id="JAEAOA010002260">
    <property type="protein sequence ID" value="KAK3588641.1"/>
    <property type="molecule type" value="Genomic_DNA"/>
</dbReference>
<name>A0AAE0SB01_9BIVA</name>
<feature type="compositionally biased region" description="Basic and acidic residues" evidence="2">
    <location>
        <begin position="1"/>
        <end position="16"/>
    </location>
</feature>
<dbReference type="Pfam" id="PF05721">
    <property type="entry name" value="PhyH"/>
    <property type="match status" value="1"/>
</dbReference>
<gene>
    <name evidence="3" type="ORF">CHS0354_038872</name>
</gene>
<reference evidence="3" key="1">
    <citation type="journal article" date="2021" name="Genome Biol. Evol.">
        <title>A High-Quality Reference Genome for a Parasitic Bivalve with Doubly Uniparental Inheritance (Bivalvia: Unionida).</title>
        <authorList>
            <person name="Smith C.H."/>
        </authorList>
    </citation>
    <scope>NUCLEOTIDE SEQUENCE</scope>
    <source>
        <strain evidence="3">CHS0354</strain>
    </source>
</reference>
<evidence type="ECO:0000256" key="2">
    <source>
        <dbReference type="SAM" id="MobiDB-lite"/>
    </source>
</evidence>
<comment type="caution">
    <text evidence="3">The sequence shown here is derived from an EMBL/GenBank/DDBJ whole genome shotgun (WGS) entry which is preliminary data.</text>
</comment>